<evidence type="ECO:0000259" key="3">
    <source>
        <dbReference type="PROSITE" id="PS51737"/>
    </source>
</evidence>
<reference evidence="4 5" key="1">
    <citation type="submission" date="2024-03" db="EMBL/GenBank/DDBJ databases">
        <title>Human intestinal bacterial collection.</title>
        <authorList>
            <person name="Pauvert C."/>
            <person name="Hitch T.C.A."/>
            <person name="Clavel T."/>
        </authorList>
    </citation>
    <scope>NUCLEOTIDE SEQUENCE [LARGE SCALE GENOMIC DNA]</scope>
    <source>
        <strain evidence="4 5">CLA-AP-H34</strain>
    </source>
</reference>
<keyword evidence="5" id="KW-1185">Reference proteome</keyword>
<dbReference type="SUPFAM" id="SSF53041">
    <property type="entry name" value="Resolvase-like"/>
    <property type="match status" value="1"/>
</dbReference>
<dbReference type="PANTHER" id="PTHR30461:SF23">
    <property type="entry name" value="DNA RECOMBINASE-RELATED"/>
    <property type="match status" value="1"/>
</dbReference>
<dbReference type="PANTHER" id="PTHR30461">
    <property type="entry name" value="DNA-INVERTASE FROM LAMBDOID PROPHAGE"/>
    <property type="match status" value="1"/>
</dbReference>
<dbReference type="InterPro" id="IPR038109">
    <property type="entry name" value="DNA_bind_recomb_sf"/>
</dbReference>
<dbReference type="SMART" id="SM00857">
    <property type="entry name" value="Resolvase"/>
    <property type="match status" value="1"/>
</dbReference>
<evidence type="ECO:0000256" key="1">
    <source>
        <dbReference type="SAM" id="Coils"/>
    </source>
</evidence>
<dbReference type="PROSITE" id="PS51737">
    <property type="entry name" value="RECOMBINASE_DNA_BIND"/>
    <property type="match status" value="1"/>
</dbReference>
<comment type="caution">
    <text evidence="4">The sequence shown here is derived from an EMBL/GenBank/DDBJ whole genome shotgun (WGS) entry which is preliminary data.</text>
</comment>
<proteinExistence type="predicted"/>
<dbReference type="Proteomes" id="UP001440599">
    <property type="component" value="Unassembled WGS sequence"/>
</dbReference>
<dbReference type="InterPro" id="IPR050639">
    <property type="entry name" value="SSR_resolvase"/>
</dbReference>
<dbReference type="InterPro" id="IPR006119">
    <property type="entry name" value="Resolv_N"/>
</dbReference>
<dbReference type="Pfam" id="PF07508">
    <property type="entry name" value="Recombinase"/>
    <property type="match status" value="1"/>
</dbReference>
<dbReference type="Pfam" id="PF00239">
    <property type="entry name" value="Resolvase"/>
    <property type="match status" value="1"/>
</dbReference>
<sequence>MNELCPVDAIYARQSVERSDSISIESQIDFCKYETKGGAYRTYIDRGYSGKNIQRPGFQQMMEDMKAGQICRVIVYKLDRISRSILDFASMMEIFGQYHVEFVSTTEKFDTASPMGRAMLNICVVFAQLERETIQKRVADAYFTRSRKRFYMGGRIPYGYRLVPTVLDHIKTAMYEPIPEEAEQIRQIYELYSEPEYSCGDIAKYLNGQALTKRGKPWGRTRLAEMLRSPVYVKADVSIYHFFQQQGVQIINPPSDFVGTNGCYYYKGRREIGKGAETDTQGYLVLAPHQGLIPAELWLKCQQKRQAGNKAAPRQKAKNTWLAGKIKCGLCGYALVDKHYNDTRNRYLLCSHRMDSKACPGPGTIYTEVLEDVVREALLEKLSGLQSLRQSMDMRSDPIFTETTIALKKVEQEIAALLERLTSADELMYRYIHQRISRLDQQKAALQKRIHTTFSRRDDQKDCVCPADWNQLSFSDKRRVVELLIETICVTQNCIQIKWRI</sequence>
<dbReference type="InterPro" id="IPR011109">
    <property type="entry name" value="DNA_bind_recombinase_dom"/>
</dbReference>
<dbReference type="InterPro" id="IPR025827">
    <property type="entry name" value="Zn_ribbon_recom_dom"/>
</dbReference>
<accession>A0ABV1EKM7</accession>
<dbReference type="Pfam" id="PF13408">
    <property type="entry name" value="Zn_ribbon_recom"/>
    <property type="match status" value="1"/>
</dbReference>
<dbReference type="EMBL" id="JBBMFT010000001">
    <property type="protein sequence ID" value="MEQ2455143.1"/>
    <property type="molecule type" value="Genomic_DNA"/>
</dbReference>
<dbReference type="PROSITE" id="PS51736">
    <property type="entry name" value="RECOMBINASES_3"/>
    <property type="match status" value="1"/>
</dbReference>
<dbReference type="Gene3D" id="3.90.1750.20">
    <property type="entry name" value="Putative Large Serine Recombinase, Chain B, Domain 2"/>
    <property type="match status" value="1"/>
</dbReference>
<feature type="coiled-coil region" evidence="1">
    <location>
        <begin position="400"/>
        <end position="427"/>
    </location>
</feature>
<dbReference type="InterPro" id="IPR036162">
    <property type="entry name" value="Resolvase-like_N_sf"/>
</dbReference>
<organism evidence="4 5">
    <name type="scientific">Flavonifractor hominis</name>
    <dbReference type="NCBI Taxonomy" id="3133178"/>
    <lineage>
        <taxon>Bacteria</taxon>
        <taxon>Bacillati</taxon>
        <taxon>Bacillota</taxon>
        <taxon>Clostridia</taxon>
        <taxon>Eubacteriales</taxon>
        <taxon>Oscillospiraceae</taxon>
        <taxon>Flavonifractor</taxon>
    </lineage>
</organism>
<name>A0ABV1EKM7_9FIRM</name>
<dbReference type="Gene3D" id="3.40.50.1390">
    <property type="entry name" value="Resolvase, N-terminal catalytic domain"/>
    <property type="match status" value="1"/>
</dbReference>
<dbReference type="CDD" id="cd03768">
    <property type="entry name" value="SR_ResInv"/>
    <property type="match status" value="1"/>
</dbReference>
<keyword evidence="1" id="KW-0175">Coiled coil</keyword>
<feature type="domain" description="Resolvase/invertase-type recombinase catalytic" evidence="2">
    <location>
        <begin position="7"/>
        <end position="149"/>
    </location>
</feature>
<evidence type="ECO:0000313" key="4">
    <source>
        <dbReference type="EMBL" id="MEQ2455143.1"/>
    </source>
</evidence>
<dbReference type="RefSeq" id="WP_349138824.1">
    <property type="nucleotide sequence ID" value="NZ_JBBMFT010000001.1"/>
</dbReference>
<protein>
    <submittedName>
        <fullName evidence="4">Recombinase family protein</fullName>
    </submittedName>
</protein>
<feature type="domain" description="Recombinase" evidence="3">
    <location>
        <begin position="157"/>
        <end position="311"/>
    </location>
</feature>
<evidence type="ECO:0000313" key="5">
    <source>
        <dbReference type="Proteomes" id="UP001440599"/>
    </source>
</evidence>
<gene>
    <name evidence="4" type="ORF">WMO45_01295</name>
</gene>
<evidence type="ECO:0000259" key="2">
    <source>
        <dbReference type="PROSITE" id="PS51736"/>
    </source>
</evidence>